<dbReference type="InterPro" id="IPR036615">
    <property type="entry name" value="Mur_ligase_C_dom_sf"/>
</dbReference>
<dbReference type="PANTHER" id="PTHR11136:SF0">
    <property type="entry name" value="DIHYDROFOLATE SYNTHETASE-RELATED"/>
    <property type="match status" value="1"/>
</dbReference>
<evidence type="ECO:0000256" key="20">
    <source>
        <dbReference type="ARBA" id="ARBA00047808"/>
    </source>
</evidence>
<evidence type="ECO:0000256" key="9">
    <source>
        <dbReference type="ARBA" id="ARBA00019357"/>
    </source>
</evidence>
<evidence type="ECO:0000259" key="24">
    <source>
        <dbReference type="Pfam" id="PF02875"/>
    </source>
</evidence>
<comment type="pathway">
    <text evidence="4">Cofactor biosynthesis; tetrahydrofolylpolyglutamate biosynthesis.</text>
</comment>
<evidence type="ECO:0000256" key="23">
    <source>
        <dbReference type="PIRNR" id="PIRNR001563"/>
    </source>
</evidence>
<evidence type="ECO:0000256" key="12">
    <source>
        <dbReference type="ARBA" id="ARBA00022741"/>
    </source>
</evidence>
<evidence type="ECO:0000256" key="11">
    <source>
        <dbReference type="ARBA" id="ARBA00022723"/>
    </source>
</evidence>
<dbReference type="EC" id="6.3.2.12" evidence="7"/>
<evidence type="ECO:0000256" key="1">
    <source>
        <dbReference type="ARBA" id="ARBA00001946"/>
    </source>
</evidence>
<comment type="catalytic activity">
    <reaction evidence="22">
        <text>7,8-dihydropteroate + L-glutamate + ATP = 7,8-dihydrofolate + ADP + phosphate + H(+)</text>
        <dbReference type="Rhea" id="RHEA:23584"/>
        <dbReference type="ChEBI" id="CHEBI:15378"/>
        <dbReference type="ChEBI" id="CHEBI:17839"/>
        <dbReference type="ChEBI" id="CHEBI:29985"/>
        <dbReference type="ChEBI" id="CHEBI:30616"/>
        <dbReference type="ChEBI" id="CHEBI:43474"/>
        <dbReference type="ChEBI" id="CHEBI:57451"/>
        <dbReference type="ChEBI" id="CHEBI:456216"/>
        <dbReference type="EC" id="6.3.2.12"/>
    </reaction>
</comment>
<dbReference type="Proteomes" id="UP000288361">
    <property type="component" value="Unassembled WGS sequence"/>
</dbReference>
<keyword evidence="10 23" id="KW-0436">Ligase</keyword>
<sequence length="426" mass="46738">MSDTPSYIPVASDKLQVWLDYLEKLHPTEIDMGLERVSQVAANAGVLTPAPYVITVGGTNGKGSTVCYLEEMLAAAGYKTAVYTSPHIVQYEERVRINRKMLSEQRHAKAFSVINEARQQTSLTYFEFGTLAALHLIKQAEVDVAILEVGLGGRLDAVNCVEPDVSVITSVGIDHIAFLGDNREQIGREKAGIARNNKPLICGDENAPESIKQSANTIGAKLIQVGKDFFRKEFEKDWEYRSHRVYARHLPKPKLPLINASTAIAAIEHLPLPVSLDAIKMGLISASLPGRMQVAQYKGIDVLLDVAHNPQAADYASKYIASNYKNKPVYAVIGMLSDKDHAGVKTALEQIITQWFVGTLKEPRGEHADKLAEVMALTDNYRTFDSVNAAFESAIEKASQCDEKPLVFVFGSFYTVSSVNQLIVGA</sequence>
<evidence type="ECO:0000256" key="14">
    <source>
        <dbReference type="ARBA" id="ARBA00022842"/>
    </source>
</evidence>
<keyword evidence="11" id="KW-0479">Metal-binding</keyword>
<dbReference type="SUPFAM" id="SSF53623">
    <property type="entry name" value="MurD-like peptide ligases, catalytic domain"/>
    <property type="match status" value="1"/>
</dbReference>
<organism evidence="26 27">
    <name type="scientific">Idiomarina piscisalsi</name>
    <dbReference type="NCBI Taxonomy" id="1096243"/>
    <lineage>
        <taxon>Bacteria</taxon>
        <taxon>Pseudomonadati</taxon>
        <taxon>Pseudomonadota</taxon>
        <taxon>Gammaproteobacteria</taxon>
        <taxon>Alteromonadales</taxon>
        <taxon>Idiomarinaceae</taxon>
        <taxon>Idiomarina</taxon>
    </lineage>
</organism>
<keyword evidence="15" id="KW-0289">Folate biosynthesis</keyword>
<keyword evidence="12 23" id="KW-0547">Nucleotide-binding</keyword>
<proteinExistence type="inferred from homology"/>
<dbReference type="InterPro" id="IPR001645">
    <property type="entry name" value="Folylpolyglutamate_synth"/>
</dbReference>
<dbReference type="Pfam" id="PF08245">
    <property type="entry name" value="Mur_ligase_M"/>
    <property type="match status" value="1"/>
</dbReference>
<dbReference type="Gene3D" id="3.90.190.20">
    <property type="entry name" value="Mur ligase, C-terminal domain"/>
    <property type="match status" value="1"/>
</dbReference>
<dbReference type="GO" id="GO:0046656">
    <property type="term" value="P:folic acid biosynthetic process"/>
    <property type="evidence" value="ECO:0007669"/>
    <property type="project" value="UniProtKB-KW"/>
</dbReference>
<evidence type="ECO:0000256" key="21">
    <source>
        <dbReference type="ARBA" id="ARBA00049035"/>
    </source>
</evidence>
<evidence type="ECO:0000256" key="4">
    <source>
        <dbReference type="ARBA" id="ARBA00005150"/>
    </source>
</evidence>
<comment type="pathway">
    <text evidence="3">Cofactor biosynthesis; tetrahydrofolate biosynthesis; 7,8-dihydrofolate from 2-amino-4-hydroxy-6-hydroxymethyl-7,8-dihydropteridine diphosphate and 4-aminobenzoate: step 2/2.</text>
</comment>
<evidence type="ECO:0000256" key="17">
    <source>
        <dbReference type="ARBA" id="ARBA00030592"/>
    </source>
</evidence>
<evidence type="ECO:0000256" key="22">
    <source>
        <dbReference type="ARBA" id="ARBA00049161"/>
    </source>
</evidence>
<dbReference type="GO" id="GO:0004326">
    <property type="term" value="F:tetrahydrofolylpolyglutamate synthase activity"/>
    <property type="evidence" value="ECO:0007669"/>
    <property type="project" value="UniProtKB-EC"/>
</dbReference>
<evidence type="ECO:0000313" key="27">
    <source>
        <dbReference type="Proteomes" id="UP000288361"/>
    </source>
</evidence>
<dbReference type="PANTHER" id="PTHR11136">
    <property type="entry name" value="FOLYLPOLYGLUTAMATE SYNTHASE-RELATED"/>
    <property type="match status" value="1"/>
</dbReference>
<evidence type="ECO:0000256" key="3">
    <source>
        <dbReference type="ARBA" id="ARBA00004799"/>
    </source>
</evidence>
<name>A0A432YN86_9GAMM</name>
<protein>
    <recommendedName>
        <fullName evidence="9">Dihydrofolate synthase/folylpolyglutamate synthase</fullName>
        <ecNumber evidence="7">6.3.2.12</ecNumber>
        <ecNumber evidence="8">6.3.2.17</ecNumber>
    </recommendedName>
    <alternativeName>
        <fullName evidence="18">Folylpoly-gamma-glutamate synthetase-dihydrofolate synthetase</fullName>
    </alternativeName>
    <alternativeName>
        <fullName evidence="16">Folylpolyglutamate synthetase</fullName>
    </alternativeName>
    <alternativeName>
        <fullName evidence="17">Tetrahydrofolylpolyglutamate synthase</fullName>
    </alternativeName>
</protein>
<dbReference type="EC" id="6.3.2.17" evidence="8"/>
<dbReference type="SUPFAM" id="SSF53244">
    <property type="entry name" value="MurD-like peptide ligases, peptide-binding domain"/>
    <property type="match status" value="1"/>
</dbReference>
<evidence type="ECO:0000256" key="13">
    <source>
        <dbReference type="ARBA" id="ARBA00022840"/>
    </source>
</evidence>
<evidence type="ECO:0000256" key="6">
    <source>
        <dbReference type="ARBA" id="ARBA00011245"/>
    </source>
</evidence>
<comment type="caution">
    <text evidence="26">The sequence shown here is derived from an EMBL/GenBank/DDBJ whole genome shotgun (WGS) entry which is preliminary data.</text>
</comment>
<evidence type="ECO:0000313" key="26">
    <source>
        <dbReference type="EMBL" id="RUO62392.1"/>
    </source>
</evidence>
<comment type="subunit">
    <text evidence="6">Monomer.</text>
</comment>
<dbReference type="RefSeq" id="WP_126752780.1">
    <property type="nucleotide sequence ID" value="NZ_JBHUMT010000016.1"/>
</dbReference>
<dbReference type="Gene3D" id="3.40.1190.10">
    <property type="entry name" value="Mur-like, catalytic domain"/>
    <property type="match status" value="1"/>
</dbReference>
<evidence type="ECO:0000259" key="25">
    <source>
        <dbReference type="Pfam" id="PF08245"/>
    </source>
</evidence>
<comment type="cofactor">
    <cofactor evidence="1">
        <name>Mg(2+)</name>
        <dbReference type="ChEBI" id="CHEBI:18420"/>
    </cofactor>
</comment>
<comment type="function">
    <text evidence="2">Functions in two distinct reactions of the de novo folate biosynthetic pathway. Catalyzes the addition of a glutamate residue to dihydropteroate (7,8-dihydropteroate or H2Pte) to form dihydrofolate (7,8-dihydrofolate monoglutamate or H2Pte-Glu). Also catalyzes successive additions of L-glutamate to tetrahydrofolate or 10-formyltetrahydrofolate or 5,10-methylenetetrahydrofolate, leading to folylpolyglutamate derivatives.</text>
</comment>
<dbReference type="GO" id="GO:0046872">
    <property type="term" value="F:metal ion binding"/>
    <property type="evidence" value="ECO:0007669"/>
    <property type="project" value="UniProtKB-KW"/>
</dbReference>
<dbReference type="Pfam" id="PF02875">
    <property type="entry name" value="Mur_ligase_C"/>
    <property type="match status" value="1"/>
</dbReference>
<evidence type="ECO:0000256" key="15">
    <source>
        <dbReference type="ARBA" id="ARBA00022909"/>
    </source>
</evidence>
<evidence type="ECO:0000256" key="7">
    <source>
        <dbReference type="ARBA" id="ARBA00013023"/>
    </source>
</evidence>
<evidence type="ECO:0000256" key="18">
    <source>
        <dbReference type="ARBA" id="ARBA00032510"/>
    </source>
</evidence>
<dbReference type="EMBL" id="PIQA01000012">
    <property type="protein sequence ID" value="RUO62392.1"/>
    <property type="molecule type" value="Genomic_DNA"/>
</dbReference>
<dbReference type="PIRSF" id="PIRSF001563">
    <property type="entry name" value="Folylpolyglu_synth"/>
    <property type="match status" value="1"/>
</dbReference>
<dbReference type="AlphaFoldDB" id="A0A432YN86"/>
<evidence type="ECO:0000256" key="10">
    <source>
        <dbReference type="ARBA" id="ARBA00022598"/>
    </source>
</evidence>
<evidence type="ECO:0000256" key="16">
    <source>
        <dbReference type="ARBA" id="ARBA00030048"/>
    </source>
</evidence>
<dbReference type="GO" id="GO:0046654">
    <property type="term" value="P:tetrahydrofolate biosynthetic process"/>
    <property type="evidence" value="ECO:0007669"/>
    <property type="project" value="UniProtKB-UniPathway"/>
</dbReference>
<dbReference type="GO" id="GO:0008841">
    <property type="term" value="F:dihydrofolate synthase activity"/>
    <property type="evidence" value="ECO:0007669"/>
    <property type="project" value="UniProtKB-EC"/>
</dbReference>
<accession>A0A432YN86</accession>
<dbReference type="InterPro" id="IPR013221">
    <property type="entry name" value="Mur_ligase_cen"/>
</dbReference>
<feature type="domain" description="Mur ligase central" evidence="25">
    <location>
        <begin position="56"/>
        <end position="239"/>
    </location>
</feature>
<comment type="catalytic activity">
    <reaction evidence="20">
        <text>10-formyltetrahydrofolyl-(gamma-L-Glu)(n) + L-glutamate + ATP = 10-formyltetrahydrofolyl-(gamma-L-Glu)(n+1) + ADP + phosphate + H(+)</text>
        <dbReference type="Rhea" id="RHEA:51904"/>
        <dbReference type="Rhea" id="RHEA-COMP:13088"/>
        <dbReference type="Rhea" id="RHEA-COMP:14300"/>
        <dbReference type="ChEBI" id="CHEBI:15378"/>
        <dbReference type="ChEBI" id="CHEBI:29985"/>
        <dbReference type="ChEBI" id="CHEBI:30616"/>
        <dbReference type="ChEBI" id="CHEBI:43474"/>
        <dbReference type="ChEBI" id="CHEBI:134413"/>
        <dbReference type="ChEBI" id="CHEBI:456216"/>
        <dbReference type="EC" id="6.3.2.17"/>
    </reaction>
</comment>
<evidence type="ECO:0000256" key="2">
    <source>
        <dbReference type="ARBA" id="ARBA00002714"/>
    </source>
</evidence>
<dbReference type="UniPathway" id="UPA00077">
    <property type="reaction ID" value="UER00157"/>
</dbReference>
<dbReference type="NCBIfam" id="TIGR01499">
    <property type="entry name" value="folC"/>
    <property type="match status" value="1"/>
</dbReference>
<dbReference type="NCBIfam" id="NF008101">
    <property type="entry name" value="PRK10846.1"/>
    <property type="match status" value="1"/>
</dbReference>
<evidence type="ECO:0000256" key="5">
    <source>
        <dbReference type="ARBA" id="ARBA00008276"/>
    </source>
</evidence>
<keyword evidence="13 23" id="KW-0067">ATP-binding</keyword>
<keyword evidence="14" id="KW-0460">Magnesium</keyword>
<dbReference type="GO" id="GO:0005524">
    <property type="term" value="F:ATP binding"/>
    <property type="evidence" value="ECO:0007669"/>
    <property type="project" value="UniProtKB-KW"/>
</dbReference>
<gene>
    <name evidence="26" type="ORF">CWI73_10775</name>
</gene>
<dbReference type="InterPro" id="IPR004101">
    <property type="entry name" value="Mur_ligase_C"/>
</dbReference>
<evidence type="ECO:0000256" key="8">
    <source>
        <dbReference type="ARBA" id="ARBA00013025"/>
    </source>
</evidence>
<dbReference type="GO" id="GO:0005737">
    <property type="term" value="C:cytoplasm"/>
    <property type="evidence" value="ECO:0007669"/>
    <property type="project" value="TreeGrafter"/>
</dbReference>
<reference evidence="26 27" key="1">
    <citation type="journal article" date="2011" name="Front. Microbiol.">
        <title>Genomic signatures of strain selection and enhancement in Bacillus atrophaeus var. globigii, a historical biowarfare simulant.</title>
        <authorList>
            <person name="Gibbons H.S."/>
            <person name="Broomall S.M."/>
            <person name="McNew L.A."/>
            <person name="Daligault H."/>
            <person name="Chapman C."/>
            <person name="Bruce D."/>
            <person name="Karavis M."/>
            <person name="Krepps M."/>
            <person name="McGregor P.A."/>
            <person name="Hong C."/>
            <person name="Park K.H."/>
            <person name="Akmal A."/>
            <person name="Feldman A."/>
            <person name="Lin J.S."/>
            <person name="Chang W.E."/>
            <person name="Higgs B.W."/>
            <person name="Demirev P."/>
            <person name="Lindquist J."/>
            <person name="Liem A."/>
            <person name="Fochler E."/>
            <person name="Read T.D."/>
            <person name="Tapia R."/>
            <person name="Johnson S."/>
            <person name="Bishop-Lilly K.A."/>
            <person name="Detter C."/>
            <person name="Han C."/>
            <person name="Sozhamannan S."/>
            <person name="Rosenzweig C.N."/>
            <person name="Skowronski E.W."/>
        </authorList>
    </citation>
    <scope>NUCLEOTIDE SEQUENCE [LARGE SCALE GENOMIC DNA]</scope>
    <source>
        <strain evidence="26 27">TPS4-2</strain>
    </source>
</reference>
<comment type="catalytic activity">
    <reaction evidence="21">
        <text>(6R)-5,10-methylenetetrahydrofolyl-(gamma-L-Glu)(n) + L-glutamate + ATP = (6R)-5,10-methylenetetrahydrofolyl-(gamma-L-Glu)(n+1) + ADP + phosphate + H(+)</text>
        <dbReference type="Rhea" id="RHEA:51912"/>
        <dbReference type="Rhea" id="RHEA-COMP:13257"/>
        <dbReference type="Rhea" id="RHEA-COMP:13258"/>
        <dbReference type="ChEBI" id="CHEBI:15378"/>
        <dbReference type="ChEBI" id="CHEBI:29985"/>
        <dbReference type="ChEBI" id="CHEBI:30616"/>
        <dbReference type="ChEBI" id="CHEBI:43474"/>
        <dbReference type="ChEBI" id="CHEBI:136572"/>
        <dbReference type="ChEBI" id="CHEBI:456216"/>
        <dbReference type="EC" id="6.3.2.17"/>
    </reaction>
</comment>
<dbReference type="InterPro" id="IPR036565">
    <property type="entry name" value="Mur-like_cat_sf"/>
</dbReference>
<feature type="domain" description="Mur ligase C-terminal" evidence="24">
    <location>
        <begin position="290"/>
        <end position="412"/>
    </location>
</feature>
<evidence type="ECO:0000256" key="19">
    <source>
        <dbReference type="ARBA" id="ARBA00047493"/>
    </source>
</evidence>
<comment type="similarity">
    <text evidence="5 23">Belongs to the folylpolyglutamate synthase family.</text>
</comment>
<dbReference type="FunFam" id="3.40.1190.10:FF:000004">
    <property type="entry name" value="Dihydrofolate synthase/folylpolyglutamate synthase"/>
    <property type="match status" value="1"/>
</dbReference>
<comment type="catalytic activity">
    <reaction evidence="19">
        <text>(6S)-5,6,7,8-tetrahydrofolyl-(gamma-L-Glu)(n) + L-glutamate + ATP = (6S)-5,6,7,8-tetrahydrofolyl-(gamma-L-Glu)(n+1) + ADP + phosphate + H(+)</text>
        <dbReference type="Rhea" id="RHEA:10580"/>
        <dbReference type="Rhea" id="RHEA-COMP:14738"/>
        <dbReference type="Rhea" id="RHEA-COMP:14740"/>
        <dbReference type="ChEBI" id="CHEBI:15378"/>
        <dbReference type="ChEBI" id="CHEBI:29985"/>
        <dbReference type="ChEBI" id="CHEBI:30616"/>
        <dbReference type="ChEBI" id="CHEBI:43474"/>
        <dbReference type="ChEBI" id="CHEBI:141005"/>
        <dbReference type="ChEBI" id="CHEBI:456216"/>
        <dbReference type="EC" id="6.3.2.17"/>
    </reaction>
</comment>